<name>A0A9N9JCW8_9GLOM</name>
<evidence type="ECO:0000313" key="3">
    <source>
        <dbReference type="Proteomes" id="UP000789405"/>
    </source>
</evidence>
<organism evidence="2 3">
    <name type="scientific">Dentiscutata erythropus</name>
    <dbReference type="NCBI Taxonomy" id="1348616"/>
    <lineage>
        <taxon>Eukaryota</taxon>
        <taxon>Fungi</taxon>
        <taxon>Fungi incertae sedis</taxon>
        <taxon>Mucoromycota</taxon>
        <taxon>Glomeromycotina</taxon>
        <taxon>Glomeromycetes</taxon>
        <taxon>Diversisporales</taxon>
        <taxon>Gigasporaceae</taxon>
        <taxon>Dentiscutata</taxon>
    </lineage>
</organism>
<keyword evidence="1" id="KW-0175">Coiled coil</keyword>
<dbReference type="Proteomes" id="UP000789405">
    <property type="component" value="Unassembled WGS sequence"/>
</dbReference>
<accession>A0A9N9JCW8</accession>
<evidence type="ECO:0000256" key="1">
    <source>
        <dbReference type="SAM" id="Coils"/>
    </source>
</evidence>
<feature type="coiled-coil region" evidence="1">
    <location>
        <begin position="254"/>
        <end position="281"/>
    </location>
</feature>
<reference evidence="2" key="1">
    <citation type="submission" date="2021-06" db="EMBL/GenBank/DDBJ databases">
        <authorList>
            <person name="Kallberg Y."/>
            <person name="Tangrot J."/>
            <person name="Rosling A."/>
        </authorList>
    </citation>
    <scope>NUCLEOTIDE SEQUENCE</scope>
    <source>
        <strain evidence="2">MA453B</strain>
    </source>
</reference>
<evidence type="ECO:0000313" key="2">
    <source>
        <dbReference type="EMBL" id="CAG8774624.1"/>
    </source>
</evidence>
<dbReference type="AlphaFoldDB" id="A0A9N9JCW8"/>
<protein>
    <submittedName>
        <fullName evidence="2">8240_t:CDS:1</fullName>
    </submittedName>
</protein>
<keyword evidence="3" id="KW-1185">Reference proteome</keyword>
<sequence length="357" mass="40022">MVNANEWLNKTIPADKREQATTLYIYRKCQCNISIFKAPLFGAKPTTSSPATLFGVKPPPTPAPLVRAKPSVLMPPTTVQTPFGSTSSTSSLFGSRSNITVTPNPKLFKPITAPPVPVFGIPFGNERPTKGDNDNYCQICNTNDQNNCSYAPDYYFYNVILEGDLDLNEFVNLKILYIEGTEQDKKQQQKLTSLKIDKCINLTHITINNTTLGCLSLGCKPKLQSTNFFGNKQLIFRDSILKNQIEKLSGLILNTTKNISLNDLRLEIKKIEEENLKCLIDSTKSNLDESNQSWLDSLLEAQQEVLHSNNAYARNQLDRCKNMLNKVLTVEDIQDILGKLIEINELETQLNKASLKD</sequence>
<dbReference type="EMBL" id="CAJVPY010020195">
    <property type="protein sequence ID" value="CAG8774624.1"/>
    <property type="molecule type" value="Genomic_DNA"/>
</dbReference>
<proteinExistence type="predicted"/>
<dbReference type="OrthoDB" id="2429574at2759"/>
<comment type="caution">
    <text evidence="2">The sequence shown here is derived from an EMBL/GenBank/DDBJ whole genome shotgun (WGS) entry which is preliminary data.</text>
</comment>
<gene>
    <name evidence="2" type="ORF">DERYTH_LOCUS19027</name>
</gene>